<dbReference type="Proteomes" id="UP000247284">
    <property type="component" value="Segment"/>
</dbReference>
<feature type="compositionally biased region" description="Polar residues" evidence="1">
    <location>
        <begin position="1"/>
        <end position="30"/>
    </location>
</feature>
<feature type="region of interest" description="Disordered" evidence="1">
    <location>
        <begin position="1"/>
        <end position="34"/>
    </location>
</feature>
<keyword evidence="3" id="KW-1185">Reference proteome</keyword>
<organism evidence="2 3">
    <name type="scientific">Microbacterium phage Hendrix</name>
    <dbReference type="NCBI Taxonomy" id="2182341"/>
    <lineage>
        <taxon>Viruses</taxon>
        <taxon>Duplodnaviria</taxon>
        <taxon>Heunggongvirae</taxon>
        <taxon>Uroviricota</taxon>
        <taxon>Caudoviricetes</taxon>
        <taxon>Rogerhendrixvirus</taxon>
        <taxon>Rogerhendrixvirus hendrix</taxon>
    </lineage>
</organism>
<name>A0A2U8UU88_9CAUD</name>
<protein>
    <submittedName>
        <fullName evidence="2">Uncharacterized protein</fullName>
    </submittedName>
</protein>
<dbReference type="GeneID" id="54992557"/>
<gene>
    <name evidence="2" type="primary">90</name>
    <name evidence="2" type="ORF">PBI_HENDRIX_90</name>
</gene>
<sequence length="134" mass="14627">MQSQTPQAGAGGTASSTKTKPHSVRTTESLWLSAKRRADSENVTMGFMITEMMDGYARGFMDLPKSAAPTSTAKREPKHSVRTTDQLWASAQRRARSEGITMNDVVEGILSGYTRGLMNLPKVTKTFVATKRAD</sequence>
<evidence type="ECO:0000313" key="2">
    <source>
        <dbReference type="EMBL" id="AWN07761.1"/>
    </source>
</evidence>
<evidence type="ECO:0000256" key="1">
    <source>
        <dbReference type="SAM" id="MobiDB-lite"/>
    </source>
</evidence>
<reference evidence="3" key="1">
    <citation type="submission" date="2018-04" db="EMBL/GenBank/DDBJ databases">
        <authorList>
            <person name="Go L.Y."/>
            <person name="Mitchell J.A."/>
        </authorList>
    </citation>
    <scope>NUCLEOTIDE SEQUENCE [LARGE SCALE GENOMIC DNA]</scope>
</reference>
<feature type="region of interest" description="Disordered" evidence="1">
    <location>
        <begin position="67"/>
        <end position="86"/>
    </location>
</feature>
<dbReference type="KEGG" id="vg:54992557"/>
<evidence type="ECO:0000313" key="3">
    <source>
        <dbReference type="Proteomes" id="UP000247284"/>
    </source>
</evidence>
<dbReference type="RefSeq" id="YP_009802028.1">
    <property type="nucleotide sequence ID" value="NC_047977.1"/>
</dbReference>
<dbReference type="EMBL" id="MH183162">
    <property type="protein sequence ID" value="AWN07761.1"/>
    <property type="molecule type" value="Genomic_DNA"/>
</dbReference>
<proteinExistence type="predicted"/>
<accession>A0A2U8UU88</accession>